<dbReference type="AlphaFoldDB" id="X0Z8E1"/>
<accession>X0Z8E1</accession>
<organism evidence="1">
    <name type="scientific">marine sediment metagenome</name>
    <dbReference type="NCBI Taxonomy" id="412755"/>
    <lineage>
        <taxon>unclassified sequences</taxon>
        <taxon>metagenomes</taxon>
        <taxon>ecological metagenomes</taxon>
    </lineage>
</organism>
<comment type="caution">
    <text evidence="1">The sequence shown here is derived from an EMBL/GenBank/DDBJ whole genome shotgun (WGS) entry which is preliminary data.</text>
</comment>
<proteinExistence type="predicted"/>
<evidence type="ECO:0000313" key="1">
    <source>
        <dbReference type="EMBL" id="GAG54632.1"/>
    </source>
</evidence>
<protein>
    <submittedName>
        <fullName evidence="1">Uncharacterized protein</fullName>
    </submittedName>
</protein>
<name>X0Z8E1_9ZZZZ</name>
<reference evidence="1" key="1">
    <citation type="journal article" date="2014" name="Front. Microbiol.">
        <title>High frequency of phylogenetically diverse reductive dehalogenase-homologous genes in deep subseafloor sedimentary metagenomes.</title>
        <authorList>
            <person name="Kawai M."/>
            <person name="Futagami T."/>
            <person name="Toyoda A."/>
            <person name="Takaki Y."/>
            <person name="Nishi S."/>
            <person name="Hori S."/>
            <person name="Arai W."/>
            <person name="Tsubouchi T."/>
            <person name="Morono Y."/>
            <person name="Uchiyama I."/>
            <person name="Ito T."/>
            <person name="Fujiyama A."/>
            <person name="Inagaki F."/>
            <person name="Takami H."/>
        </authorList>
    </citation>
    <scope>NUCLEOTIDE SEQUENCE</scope>
    <source>
        <strain evidence="1">Expedition CK06-06</strain>
    </source>
</reference>
<sequence>MDAILYSNTTMQAPKIALTILATQKLGNVKYIIKAVNIG</sequence>
<dbReference type="EMBL" id="BART01005866">
    <property type="protein sequence ID" value="GAG54632.1"/>
    <property type="molecule type" value="Genomic_DNA"/>
</dbReference>
<gene>
    <name evidence="1" type="ORF">S01H4_13296</name>
</gene>